<dbReference type="InterPro" id="IPR018786">
    <property type="entry name" value="Mit_KHE1"/>
</dbReference>
<protein>
    <submittedName>
        <fullName evidence="2">Uncharacterized protein</fullName>
    </submittedName>
</protein>
<accession>A0A5E8BFM1</accession>
<sequence>MRFIVLPVSSRAVYIHCVNHNLPTIISSPAAKSVLALDPTLLSRVAHADHDSGATPTSAALEAALAERTHTDHGITVPARKTPRLDDRLVARAAKIWAGFEESQTPWKRKLVKSINSLLERLPYEEAELRAVPSKSSVLRKLRALEREKAEAEAEAGAETGAKIEDNLDKSHVSYEEEAGKVPAQMHPISVYYPASNITPEQAFEQIRELAHTGRTLHLRRMLTCLALAPLTLPIAMLPVIPNVPGIYLMYRAWCNFKALEGARHLELLVDGAAAGGISPHLNFKPCEQLDLVYRERAARKEDGAIIKFGEEGPEKLVLDDESTVKPIEFLVEAHNTSNSLHSELLKAIHQTRKKIESSSNNK</sequence>
<organism evidence="2 3">
    <name type="scientific">Magnusiomyces paraingens</name>
    <dbReference type="NCBI Taxonomy" id="2606893"/>
    <lineage>
        <taxon>Eukaryota</taxon>
        <taxon>Fungi</taxon>
        <taxon>Dikarya</taxon>
        <taxon>Ascomycota</taxon>
        <taxon>Saccharomycotina</taxon>
        <taxon>Dipodascomycetes</taxon>
        <taxon>Dipodascales</taxon>
        <taxon>Dipodascaceae</taxon>
        <taxon>Magnusiomyces</taxon>
    </lineage>
</organism>
<dbReference type="EMBL" id="CABVLU010000002">
    <property type="protein sequence ID" value="VVT50330.1"/>
    <property type="molecule type" value="Genomic_DNA"/>
</dbReference>
<dbReference type="GO" id="GO:0006813">
    <property type="term" value="P:potassium ion transport"/>
    <property type="evidence" value="ECO:0007669"/>
    <property type="project" value="TreeGrafter"/>
</dbReference>
<name>A0A5E8BFM1_9ASCO</name>
<evidence type="ECO:0000313" key="2">
    <source>
        <dbReference type="EMBL" id="VVT50330.1"/>
    </source>
</evidence>
<dbReference type="OrthoDB" id="5562676at2759"/>
<dbReference type="GO" id="GO:0005743">
    <property type="term" value="C:mitochondrial inner membrane"/>
    <property type="evidence" value="ECO:0007669"/>
    <property type="project" value="TreeGrafter"/>
</dbReference>
<dbReference type="PANTHER" id="PTHR28062:SF1">
    <property type="entry name" value="TRANSMEMBRANE PROTEIN"/>
    <property type="match status" value="1"/>
</dbReference>
<dbReference type="GO" id="GO:1902600">
    <property type="term" value="P:proton transmembrane transport"/>
    <property type="evidence" value="ECO:0007669"/>
    <property type="project" value="TreeGrafter"/>
</dbReference>
<dbReference type="RefSeq" id="XP_031853318.1">
    <property type="nucleotide sequence ID" value="XM_031997427.1"/>
</dbReference>
<evidence type="ECO:0000313" key="3">
    <source>
        <dbReference type="Proteomes" id="UP000398389"/>
    </source>
</evidence>
<proteinExistence type="predicted"/>
<keyword evidence="1" id="KW-0175">Coiled coil</keyword>
<feature type="coiled-coil region" evidence="1">
    <location>
        <begin position="135"/>
        <end position="162"/>
    </location>
</feature>
<dbReference type="AlphaFoldDB" id="A0A5E8BFM1"/>
<keyword evidence="3" id="KW-1185">Reference proteome</keyword>
<dbReference type="Pfam" id="PF10173">
    <property type="entry name" value="Mit_KHE1"/>
    <property type="match status" value="1"/>
</dbReference>
<reference evidence="2 3" key="1">
    <citation type="submission" date="2019-09" db="EMBL/GenBank/DDBJ databases">
        <authorList>
            <person name="Brejova B."/>
        </authorList>
    </citation>
    <scope>NUCLEOTIDE SEQUENCE [LARGE SCALE GENOMIC DNA]</scope>
</reference>
<dbReference type="GeneID" id="43581527"/>
<evidence type="ECO:0000256" key="1">
    <source>
        <dbReference type="SAM" id="Coils"/>
    </source>
</evidence>
<dbReference type="Proteomes" id="UP000398389">
    <property type="component" value="Unassembled WGS sequence"/>
</dbReference>
<dbReference type="PANTHER" id="PTHR28062">
    <property type="entry name" value="K+-H+ EXCHANGE-LIKE PROTEIN"/>
    <property type="match status" value="1"/>
</dbReference>
<gene>
    <name evidence="2" type="ORF">SAPINGB_P002709</name>
</gene>